<dbReference type="Proteomes" id="UP000244906">
    <property type="component" value="Unassembled WGS sequence"/>
</dbReference>
<gene>
    <name evidence="1" type="ORF">DC094_20185</name>
</gene>
<dbReference type="AlphaFoldDB" id="A0A2V1GVU1"/>
<reference evidence="1 2" key="1">
    <citation type="submission" date="2018-04" db="EMBL/GenBank/DDBJ databases">
        <title>Thalassorhabdus spongiae gen. nov., sp. nov., isolated from a marine sponge in South-West Iceland.</title>
        <authorList>
            <person name="Knobloch S."/>
            <person name="Daussin A."/>
            <person name="Johannsson R."/>
            <person name="Marteinsson V.T."/>
        </authorList>
    </citation>
    <scope>NUCLEOTIDE SEQUENCE [LARGE SCALE GENOMIC DNA]</scope>
    <source>
        <strain evidence="1 2">Hp12</strain>
    </source>
</reference>
<comment type="caution">
    <text evidence="1">The sequence shown here is derived from an EMBL/GenBank/DDBJ whole genome shotgun (WGS) entry which is preliminary data.</text>
</comment>
<sequence>MNINSLITLITDKMKTIFAILQSNIALLLTPWKKQGSIKKFSLQTLLTILENIHTNRLLLKAGIISRNHRLFRIVIYSRLSRDTCSELPAIIKILN</sequence>
<evidence type="ECO:0000313" key="2">
    <source>
        <dbReference type="Proteomes" id="UP000244906"/>
    </source>
</evidence>
<accession>A0A2V1GVU1</accession>
<keyword evidence="2" id="KW-1185">Reference proteome</keyword>
<organism evidence="1 2">
    <name type="scientific">Pelagibaculum spongiae</name>
    <dbReference type="NCBI Taxonomy" id="2080658"/>
    <lineage>
        <taxon>Bacteria</taxon>
        <taxon>Pseudomonadati</taxon>
        <taxon>Pseudomonadota</taxon>
        <taxon>Gammaproteobacteria</taxon>
        <taxon>Oceanospirillales</taxon>
        <taxon>Pelagibaculum</taxon>
    </lineage>
</organism>
<proteinExistence type="predicted"/>
<evidence type="ECO:0000313" key="1">
    <source>
        <dbReference type="EMBL" id="PVZ64378.1"/>
    </source>
</evidence>
<protein>
    <submittedName>
        <fullName evidence="1">Uncharacterized protein</fullName>
    </submittedName>
</protein>
<dbReference type="EMBL" id="QDDL01000013">
    <property type="protein sequence ID" value="PVZ64378.1"/>
    <property type="molecule type" value="Genomic_DNA"/>
</dbReference>
<name>A0A2V1GVU1_9GAMM</name>